<evidence type="ECO:0000256" key="3">
    <source>
        <dbReference type="SAM" id="SignalP"/>
    </source>
</evidence>
<feature type="chain" id="PRO_5042839648" description="Cutinase" evidence="3">
    <location>
        <begin position="22"/>
        <end position="236"/>
    </location>
</feature>
<dbReference type="Pfam" id="PF01083">
    <property type="entry name" value="Cutinase"/>
    <property type="match status" value="1"/>
</dbReference>
<evidence type="ECO:0000256" key="2">
    <source>
        <dbReference type="ARBA" id="ARBA00023157"/>
    </source>
</evidence>
<keyword evidence="5" id="KW-1185">Reference proteome</keyword>
<dbReference type="Gene3D" id="3.40.50.1820">
    <property type="entry name" value="alpha/beta hydrolase"/>
    <property type="match status" value="1"/>
</dbReference>
<dbReference type="PANTHER" id="PTHR33630">
    <property type="entry name" value="CUTINASE RV1984C-RELATED-RELATED"/>
    <property type="match status" value="1"/>
</dbReference>
<gene>
    <name evidence="4" type="ORF">OC846_001155</name>
</gene>
<keyword evidence="2" id="KW-1015">Disulfide bond</keyword>
<dbReference type="AlphaFoldDB" id="A0AAN6GWV8"/>
<reference evidence="4" key="1">
    <citation type="journal article" date="2023" name="PhytoFront">
        <title>Draft Genome Resources of Seven Strains of Tilletia horrida, Causal Agent of Kernel Smut of Rice.</title>
        <authorList>
            <person name="Khanal S."/>
            <person name="Antony Babu S."/>
            <person name="Zhou X.G."/>
        </authorList>
    </citation>
    <scope>NUCLEOTIDE SEQUENCE</scope>
    <source>
        <strain evidence="4">TX6</strain>
    </source>
</reference>
<name>A0AAN6GWV8_9BASI</name>
<dbReference type="InterPro" id="IPR000675">
    <property type="entry name" value="Cutinase/axe"/>
</dbReference>
<accession>A0AAN6GWV8</accession>
<evidence type="ECO:0000313" key="4">
    <source>
        <dbReference type="EMBL" id="KAK0556458.1"/>
    </source>
</evidence>
<keyword evidence="3" id="KW-0732">Signal</keyword>
<evidence type="ECO:0008006" key="6">
    <source>
        <dbReference type="Google" id="ProtNLM"/>
    </source>
</evidence>
<dbReference type="SMART" id="SM01110">
    <property type="entry name" value="Cutinase"/>
    <property type="match status" value="1"/>
</dbReference>
<protein>
    <recommendedName>
        <fullName evidence="6">Cutinase</fullName>
    </recommendedName>
</protein>
<keyword evidence="1" id="KW-0378">Hydrolase</keyword>
<proteinExistence type="predicted"/>
<dbReference type="SUPFAM" id="SSF53474">
    <property type="entry name" value="alpha/beta-Hydrolases"/>
    <property type="match status" value="1"/>
</dbReference>
<organism evidence="4 5">
    <name type="scientific">Tilletia horrida</name>
    <dbReference type="NCBI Taxonomy" id="155126"/>
    <lineage>
        <taxon>Eukaryota</taxon>
        <taxon>Fungi</taxon>
        <taxon>Dikarya</taxon>
        <taxon>Basidiomycota</taxon>
        <taxon>Ustilaginomycotina</taxon>
        <taxon>Exobasidiomycetes</taxon>
        <taxon>Tilletiales</taxon>
        <taxon>Tilletiaceae</taxon>
        <taxon>Tilletia</taxon>
    </lineage>
</organism>
<evidence type="ECO:0000256" key="1">
    <source>
        <dbReference type="ARBA" id="ARBA00022801"/>
    </source>
</evidence>
<feature type="signal peptide" evidence="3">
    <location>
        <begin position="1"/>
        <end position="21"/>
    </location>
</feature>
<evidence type="ECO:0000313" key="5">
    <source>
        <dbReference type="Proteomes" id="UP001176517"/>
    </source>
</evidence>
<dbReference type="EMBL" id="JAPDMZ010000015">
    <property type="protein sequence ID" value="KAK0556458.1"/>
    <property type="molecule type" value="Genomic_DNA"/>
</dbReference>
<dbReference type="InterPro" id="IPR029058">
    <property type="entry name" value="AB_hydrolase_fold"/>
</dbReference>
<dbReference type="Proteomes" id="UP001176517">
    <property type="component" value="Unassembled WGS sequence"/>
</dbReference>
<comment type="caution">
    <text evidence="4">The sequence shown here is derived from an EMBL/GenBank/DDBJ whole genome shotgun (WGS) entry which is preliminary data.</text>
</comment>
<dbReference type="PANTHER" id="PTHR33630:SF9">
    <property type="entry name" value="CUTINASE 4"/>
    <property type="match status" value="1"/>
</dbReference>
<dbReference type="GO" id="GO:0052689">
    <property type="term" value="F:carboxylic ester hydrolase activity"/>
    <property type="evidence" value="ECO:0007669"/>
    <property type="project" value="UniProtKB-ARBA"/>
</dbReference>
<sequence>MFGFNLATVTLAILGAAASNASPLERRACPTYEIIVARGTGDPQGSSNGFTGMLTQALAALPGSARYDVNYPASFDFYNSIQAGVSDLRTHLFNGVTFCPNQKYALIGYSQGAEVMNNYLQNVNSTSNSNIYSRIKAVVYIGNPSKSAYNPSNFDENGGKLTDPYSGGGIAGFKTPPLTAWINSGKLHDICHTYDVVCAFNQPNPDPSNNNGHFEYQNSTSVQNQGANFIISKITS</sequence>